<dbReference type="InterPro" id="IPR036237">
    <property type="entry name" value="Xyl_isomerase-like_sf"/>
</dbReference>
<evidence type="ECO:0000313" key="3">
    <source>
        <dbReference type="Proteomes" id="UP000192940"/>
    </source>
</evidence>
<organism evidence="2 3">
    <name type="scientific">Paenibacillus uliginis N3/975</name>
    <dbReference type="NCBI Taxonomy" id="1313296"/>
    <lineage>
        <taxon>Bacteria</taxon>
        <taxon>Bacillati</taxon>
        <taxon>Bacillota</taxon>
        <taxon>Bacilli</taxon>
        <taxon>Bacillales</taxon>
        <taxon>Paenibacillaceae</taxon>
        <taxon>Paenibacillus</taxon>
    </lineage>
</organism>
<dbReference type="PANTHER" id="PTHR12110">
    <property type="entry name" value="HYDROXYPYRUVATE ISOMERASE"/>
    <property type="match status" value="1"/>
</dbReference>
<dbReference type="InterPro" id="IPR013022">
    <property type="entry name" value="Xyl_isomerase-like_TIM-brl"/>
</dbReference>
<dbReference type="RefSeq" id="WP_208914683.1">
    <property type="nucleotide sequence ID" value="NZ_LT840184.1"/>
</dbReference>
<keyword evidence="2" id="KW-0413">Isomerase</keyword>
<name>A0A1X7HJK3_9BACL</name>
<evidence type="ECO:0000259" key="1">
    <source>
        <dbReference type="Pfam" id="PF01261"/>
    </source>
</evidence>
<protein>
    <submittedName>
        <fullName evidence="2">Sugar phosphate isomerase/epimerase</fullName>
    </submittedName>
</protein>
<dbReference type="InterPro" id="IPR050312">
    <property type="entry name" value="IolE/XylAMocC-like"/>
</dbReference>
<dbReference type="Gene3D" id="3.20.20.150">
    <property type="entry name" value="Divalent-metal-dependent TIM barrel enzymes"/>
    <property type="match status" value="1"/>
</dbReference>
<dbReference type="AlphaFoldDB" id="A0A1X7HJK3"/>
<evidence type="ECO:0000313" key="2">
    <source>
        <dbReference type="EMBL" id="SMF87732.1"/>
    </source>
</evidence>
<dbReference type="GO" id="GO:0016853">
    <property type="term" value="F:isomerase activity"/>
    <property type="evidence" value="ECO:0007669"/>
    <property type="project" value="UniProtKB-KW"/>
</dbReference>
<dbReference type="SUPFAM" id="SSF51658">
    <property type="entry name" value="Xylose isomerase-like"/>
    <property type="match status" value="1"/>
</dbReference>
<reference evidence="2 3" key="1">
    <citation type="submission" date="2017-04" db="EMBL/GenBank/DDBJ databases">
        <authorList>
            <person name="Afonso C.L."/>
            <person name="Miller P.J."/>
            <person name="Scott M.A."/>
            <person name="Spackman E."/>
            <person name="Goraichik I."/>
            <person name="Dimitrov K.M."/>
            <person name="Suarez D.L."/>
            <person name="Swayne D.E."/>
        </authorList>
    </citation>
    <scope>NUCLEOTIDE SEQUENCE [LARGE SCALE GENOMIC DNA]</scope>
    <source>
        <strain evidence="2 3">N3/975</strain>
    </source>
</reference>
<dbReference type="PANTHER" id="PTHR12110:SF41">
    <property type="entry name" value="INOSOSE DEHYDRATASE"/>
    <property type="match status" value="1"/>
</dbReference>
<dbReference type="Proteomes" id="UP000192940">
    <property type="component" value="Chromosome I"/>
</dbReference>
<dbReference type="STRING" id="1313296.SAMN05661091_3877"/>
<gene>
    <name evidence="2" type="ORF">SAMN05661091_3877</name>
</gene>
<proteinExistence type="predicted"/>
<dbReference type="Pfam" id="PF01261">
    <property type="entry name" value="AP_endonuc_2"/>
    <property type="match status" value="1"/>
</dbReference>
<accession>A0A1X7HJK3</accession>
<sequence length="256" mass="29028">MLNVGLQLYTLRDQLENDFEGTIREVARLGYQGVEFHHFYGRTAEQVKALLDETGLEVIGTHVPYIRLQEALEEELAFHQAIGNQYIIVPWLADEDRGNLESLVNHIRIFSEAAQNKGISIAYHNHDFEFDKMEDGRPFLYALYDEVPASLLQVELDTCWVHYAGYVPSEVIAKYAGRTPLVHLKDLRRQEDGSPMTVELGEGEVDLAAVVKASDEAGVQWIIVEQDFCKNPPMDSIAKSMEWLKKHALEGGNVRV</sequence>
<feature type="domain" description="Xylose isomerase-like TIM barrel" evidence="1">
    <location>
        <begin position="23"/>
        <end position="246"/>
    </location>
</feature>
<keyword evidence="3" id="KW-1185">Reference proteome</keyword>
<dbReference type="EMBL" id="LT840184">
    <property type="protein sequence ID" value="SMF87732.1"/>
    <property type="molecule type" value="Genomic_DNA"/>
</dbReference>